<keyword evidence="2" id="KW-1185">Reference proteome</keyword>
<organism evidence="1 2">
    <name type="scientific">Solanum tuberosum</name>
    <name type="common">Potato</name>
    <dbReference type="NCBI Taxonomy" id="4113"/>
    <lineage>
        <taxon>Eukaryota</taxon>
        <taxon>Viridiplantae</taxon>
        <taxon>Streptophyta</taxon>
        <taxon>Embryophyta</taxon>
        <taxon>Tracheophyta</taxon>
        <taxon>Spermatophyta</taxon>
        <taxon>Magnoliopsida</taxon>
        <taxon>eudicotyledons</taxon>
        <taxon>Gunneridae</taxon>
        <taxon>Pentapetalae</taxon>
        <taxon>asterids</taxon>
        <taxon>lamiids</taxon>
        <taxon>Solanales</taxon>
        <taxon>Solanaceae</taxon>
        <taxon>Solanoideae</taxon>
        <taxon>Solaneae</taxon>
        <taxon>Solanum</taxon>
    </lineage>
</organism>
<evidence type="ECO:0000313" key="2">
    <source>
        <dbReference type="Proteomes" id="UP000826656"/>
    </source>
</evidence>
<proteinExistence type="predicted"/>
<dbReference type="Proteomes" id="UP000826656">
    <property type="component" value="Unassembled WGS sequence"/>
</dbReference>
<sequence length="183" mass="21282">MHLRKIWQELDHRKPISFTQPDVVQVRQKEIEEERVYIFLAGLDDIYDRVRSDILRANPFPNPEYAFAMVRSKEQWRNTMLNNNTNSSMAMATKVSFVQNQDYHSKTHSNGEKGCTHCGNSKHAVENCFKLHGYPDWWDGLNEKKSKEQRNRKDGDKNYGKVAVMVSTSTSLPTTRTALVNFN</sequence>
<dbReference type="PANTHER" id="PTHR34222:SF43">
    <property type="entry name" value="RETROTRANSPOSON GAG DOMAIN-CONTAINING PROTEIN"/>
    <property type="match status" value="1"/>
</dbReference>
<evidence type="ECO:0000313" key="1">
    <source>
        <dbReference type="EMBL" id="KAH0737628.1"/>
    </source>
</evidence>
<gene>
    <name evidence="1" type="ORF">KY290_036333</name>
</gene>
<dbReference type="PANTHER" id="PTHR34222">
    <property type="entry name" value="GAG_PRE-INTEGRS DOMAIN-CONTAINING PROTEIN"/>
    <property type="match status" value="1"/>
</dbReference>
<protein>
    <submittedName>
        <fullName evidence="1">Uncharacterized protein</fullName>
    </submittedName>
</protein>
<name>A0ABQ7TUB3_SOLTU</name>
<dbReference type="EMBL" id="JAIVGD010000028">
    <property type="protein sequence ID" value="KAH0737628.1"/>
    <property type="molecule type" value="Genomic_DNA"/>
</dbReference>
<reference evidence="1 2" key="1">
    <citation type="journal article" date="2021" name="bioRxiv">
        <title>Chromosome-scale and haplotype-resolved genome assembly of a tetraploid potato cultivar.</title>
        <authorList>
            <person name="Sun H."/>
            <person name="Jiao W.-B."/>
            <person name="Krause K."/>
            <person name="Campoy J.A."/>
            <person name="Goel M."/>
            <person name="Folz-Donahue K."/>
            <person name="Kukat C."/>
            <person name="Huettel B."/>
            <person name="Schneeberger K."/>
        </authorList>
    </citation>
    <scope>NUCLEOTIDE SEQUENCE [LARGE SCALE GENOMIC DNA]</scope>
    <source>
        <strain evidence="1">SolTubOtavaFocal</strain>
        <tissue evidence="1">Leaves</tissue>
    </source>
</reference>
<comment type="caution">
    <text evidence="1">The sequence shown here is derived from an EMBL/GenBank/DDBJ whole genome shotgun (WGS) entry which is preliminary data.</text>
</comment>
<accession>A0ABQ7TUB3</accession>